<feature type="compositionally biased region" description="Basic and acidic residues" evidence="1">
    <location>
        <begin position="12"/>
        <end position="32"/>
    </location>
</feature>
<feature type="domain" description="Reverse transcriptase Ty1/copia-type" evidence="2">
    <location>
        <begin position="66"/>
        <end position="170"/>
    </location>
</feature>
<feature type="region of interest" description="Disordered" evidence="1">
    <location>
        <begin position="166"/>
        <end position="185"/>
    </location>
</feature>
<evidence type="ECO:0000259" key="2">
    <source>
        <dbReference type="Pfam" id="PF07727"/>
    </source>
</evidence>
<dbReference type="Proteomes" id="UP001165121">
    <property type="component" value="Unassembled WGS sequence"/>
</dbReference>
<comment type="caution">
    <text evidence="3">The sequence shown here is derived from an EMBL/GenBank/DDBJ whole genome shotgun (WGS) entry which is preliminary data.</text>
</comment>
<evidence type="ECO:0000313" key="4">
    <source>
        <dbReference type="Proteomes" id="UP001165121"/>
    </source>
</evidence>
<organism evidence="3 4">
    <name type="scientific">Phytophthora fragariaefolia</name>
    <dbReference type="NCBI Taxonomy" id="1490495"/>
    <lineage>
        <taxon>Eukaryota</taxon>
        <taxon>Sar</taxon>
        <taxon>Stramenopiles</taxon>
        <taxon>Oomycota</taxon>
        <taxon>Peronosporomycetes</taxon>
        <taxon>Peronosporales</taxon>
        <taxon>Peronosporaceae</taxon>
        <taxon>Phytophthora</taxon>
    </lineage>
</organism>
<reference evidence="3" key="1">
    <citation type="submission" date="2023-04" db="EMBL/GenBank/DDBJ databases">
        <title>Phytophthora fragariaefolia NBRC 109709.</title>
        <authorList>
            <person name="Ichikawa N."/>
            <person name="Sato H."/>
            <person name="Tonouchi N."/>
        </authorList>
    </citation>
    <scope>NUCLEOTIDE SEQUENCE</scope>
    <source>
        <strain evidence="3">NBRC 109709</strain>
    </source>
</reference>
<dbReference type="EMBL" id="BSXT01000742">
    <property type="protein sequence ID" value="GMF33476.1"/>
    <property type="molecule type" value="Genomic_DNA"/>
</dbReference>
<dbReference type="InterPro" id="IPR013103">
    <property type="entry name" value="RVT_2"/>
</dbReference>
<dbReference type="AlphaFoldDB" id="A0A9W6X8C5"/>
<protein>
    <submittedName>
        <fullName evidence="3">Unnamed protein product</fullName>
    </submittedName>
</protein>
<evidence type="ECO:0000313" key="3">
    <source>
        <dbReference type="EMBL" id="GMF33476.1"/>
    </source>
</evidence>
<proteinExistence type="predicted"/>
<sequence>MDNINRAGAKLSADDMRRSSDGRDLEGHGDVPKAYDKADKEAEVEIFLFVPGALEISDDILPSLGTLLKFGYTQCYTDSCLYYKHDAGGTTLVDVYVDDLLVARSNNERIGQIFKELQCLELKDLGVVSKFLGIRFEHGTDGWAMDPAQTIREIVEKAGLRDANPVKVPIGTDQEEGDDTLLPSGRSGTSGLLTVQLFQSLVRSLSWVPR</sequence>
<name>A0A9W6X8C5_9STRA</name>
<accession>A0A9W6X8C5</accession>
<keyword evidence="4" id="KW-1185">Reference proteome</keyword>
<gene>
    <name evidence="3" type="ORF">Pfra01_000831800</name>
</gene>
<dbReference type="OrthoDB" id="128145at2759"/>
<evidence type="ECO:0000256" key="1">
    <source>
        <dbReference type="SAM" id="MobiDB-lite"/>
    </source>
</evidence>
<feature type="region of interest" description="Disordered" evidence="1">
    <location>
        <begin position="1"/>
        <end position="32"/>
    </location>
</feature>
<dbReference type="Pfam" id="PF07727">
    <property type="entry name" value="RVT_2"/>
    <property type="match status" value="1"/>
</dbReference>